<dbReference type="STRING" id="224129.A0A1W4X990"/>
<organism evidence="1 2">
    <name type="scientific">Agrilus planipennis</name>
    <name type="common">Emerald ash borer</name>
    <name type="synonym">Agrilus marcopoli</name>
    <dbReference type="NCBI Taxonomy" id="224129"/>
    <lineage>
        <taxon>Eukaryota</taxon>
        <taxon>Metazoa</taxon>
        <taxon>Ecdysozoa</taxon>
        <taxon>Arthropoda</taxon>
        <taxon>Hexapoda</taxon>
        <taxon>Insecta</taxon>
        <taxon>Pterygota</taxon>
        <taxon>Neoptera</taxon>
        <taxon>Endopterygota</taxon>
        <taxon>Coleoptera</taxon>
        <taxon>Polyphaga</taxon>
        <taxon>Elateriformia</taxon>
        <taxon>Buprestoidea</taxon>
        <taxon>Buprestidae</taxon>
        <taxon>Agrilinae</taxon>
        <taxon>Agrilus</taxon>
    </lineage>
</organism>
<dbReference type="OrthoDB" id="8181742at2759"/>
<evidence type="ECO:0000313" key="2">
    <source>
        <dbReference type="RefSeq" id="XP_018329397.1"/>
    </source>
</evidence>
<dbReference type="PANTHER" id="PTHR34924">
    <property type="entry name" value="UPF0573 PROTEIN C2ORF70"/>
    <property type="match status" value="1"/>
</dbReference>
<dbReference type="InterPro" id="IPR052329">
    <property type="entry name" value="CIMIP2C"/>
</dbReference>
<gene>
    <name evidence="2" type="primary">LOC108739824</name>
</gene>
<dbReference type="Proteomes" id="UP000192223">
    <property type="component" value="Unplaced"/>
</dbReference>
<dbReference type="RefSeq" id="XP_018329397.1">
    <property type="nucleotide sequence ID" value="XM_018473895.2"/>
</dbReference>
<accession>A0A1W4X990</accession>
<name>A0A1W4X990_AGRPL</name>
<reference evidence="2" key="1">
    <citation type="submission" date="2025-08" db="UniProtKB">
        <authorList>
            <consortium name="RefSeq"/>
        </authorList>
    </citation>
    <scope>IDENTIFICATION</scope>
    <source>
        <tissue evidence="2">Entire body</tissue>
    </source>
</reference>
<keyword evidence="1" id="KW-1185">Reference proteome</keyword>
<dbReference type="InParanoid" id="A0A1W4X990"/>
<dbReference type="PANTHER" id="PTHR34924:SF1">
    <property type="entry name" value="PROTEIN FAM166C"/>
    <property type="match status" value="1"/>
</dbReference>
<proteinExistence type="predicted"/>
<dbReference type="AlphaFoldDB" id="A0A1W4X990"/>
<dbReference type="GeneID" id="108739824"/>
<sequence>MGGDPNLSDMKATYYPPSIQPAFMGAHPPIKNGYGSLSESANISYFQNYRNENLSKFQMPPYEWGLTKTPYSPRPDIAVGGKSTNWAKMLNMPPSPVTVVNLGRQQEINDFYKLTQLHRDQYKDHTGRLHPYDYFRTADFRYQCPSDPTTRYLKSPQYYVKYKDPAVLPLTLERSFRAPPLPARALTGRFAPSSDISYKR</sequence>
<protein>
    <submittedName>
        <fullName evidence="2">UPF0573 protein C2orf70 homolog</fullName>
    </submittedName>
</protein>
<evidence type="ECO:0000313" key="1">
    <source>
        <dbReference type="Proteomes" id="UP000192223"/>
    </source>
</evidence>
<dbReference type="KEGG" id="apln:108739824"/>